<reference evidence="1 2" key="1">
    <citation type="submission" date="2018-07" db="EMBL/GenBank/DDBJ databases">
        <title>Genome sequence of Azospirillum sp. ATCC 49961.</title>
        <authorList>
            <person name="Sant'Anna F.H."/>
            <person name="Baldani J.I."/>
            <person name="Zilli J.E."/>
            <person name="Reis V.M."/>
            <person name="Hartmann A."/>
            <person name="Cruz L."/>
            <person name="de Souza E.M."/>
            <person name="de Oliveira Pedrosa F."/>
            <person name="Passaglia L.M.P."/>
        </authorList>
    </citation>
    <scope>NUCLEOTIDE SEQUENCE [LARGE SCALE GENOMIC DNA]</scope>
    <source>
        <strain evidence="1 2">ATCC 49961</strain>
    </source>
</reference>
<dbReference type="RefSeq" id="WP_149469122.1">
    <property type="nucleotide sequence ID" value="NZ_QOKW01000007.1"/>
</dbReference>
<proteinExistence type="predicted"/>
<dbReference type="EMBL" id="QOKW01000007">
    <property type="protein sequence ID" value="KAA0681110.1"/>
    <property type="molecule type" value="Genomic_DNA"/>
</dbReference>
<dbReference type="OrthoDB" id="7306257at2"/>
<keyword evidence="2" id="KW-1185">Reference proteome</keyword>
<protein>
    <submittedName>
        <fullName evidence="1">Uncharacterized protein</fullName>
    </submittedName>
</protein>
<organism evidence="1 2">
    <name type="scientific">Roseomonas genomospecies 6</name>
    <dbReference type="NCBI Taxonomy" id="214106"/>
    <lineage>
        <taxon>Bacteria</taxon>
        <taxon>Pseudomonadati</taxon>
        <taxon>Pseudomonadota</taxon>
        <taxon>Alphaproteobacteria</taxon>
        <taxon>Acetobacterales</taxon>
        <taxon>Roseomonadaceae</taxon>
        <taxon>Roseomonas</taxon>
    </lineage>
</organism>
<name>A0A9W7TYK0_9PROT</name>
<comment type="caution">
    <text evidence="1">The sequence shown here is derived from an EMBL/GenBank/DDBJ whole genome shotgun (WGS) entry which is preliminary data.</text>
</comment>
<sequence length="203" mass="21924">MFDPAQIGRISPVEQADALRTLIALFATAVVRPGEKAPRNAVSAEIIDILDEVPAERAEAVAQLFTMMALRLRRKGRPRRTAFRLTLETALLARSYVGEPAPSNETSYLTSDRPGLGAIDHACNEMLERMAGVPDTDQRAWLTAQVIATGLIDADRRHRLGGADRDRGDMAVAEFLLRTAAQYLAATAVRPPPGEAPPEGGKG</sequence>
<evidence type="ECO:0000313" key="2">
    <source>
        <dbReference type="Proteomes" id="UP000480854"/>
    </source>
</evidence>
<evidence type="ECO:0000313" key="1">
    <source>
        <dbReference type="EMBL" id="KAA0681110.1"/>
    </source>
</evidence>
<accession>A0A9W7TYK0</accession>
<dbReference type="Proteomes" id="UP000480854">
    <property type="component" value="Unassembled WGS sequence"/>
</dbReference>
<gene>
    <name evidence="1" type="ORF">DS843_12015</name>
</gene>
<dbReference type="AlphaFoldDB" id="A0A9W7TYK0"/>